<gene>
    <name evidence="3" type="ORF">JIN87_05510</name>
</gene>
<accession>A0A934RVQ5</accession>
<keyword evidence="2" id="KW-1133">Transmembrane helix</keyword>
<name>A0A934RVQ5_9BACT</name>
<organism evidence="3 4">
    <name type="scientific">Pelagicoccus mobilis</name>
    <dbReference type="NCBI Taxonomy" id="415221"/>
    <lineage>
        <taxon>Bacteria</taxon>
        <taxon>Pseudomonadati</taxon>
        <taxon>Verrucomicrobiota</taxon>
        <taxon>Opitutia</taxon>
        <taxon>Puniceicoccales</taxon>
        <taxon>Pelagicoccaceae</taxon>
        <taxon>Pelagicoccus</taxon>
    </lineage>
</organism>
<feature type="transmembrane region" description="Helical" evidence="2">
    <location>
        <begin position="12"/>
        <end position="31"/>
    </location>
</feature>
<dbReference type="AlphaFoldDB" id="A0A934RVQ5"/>
<evidence type="ECO:0000313" key="4">
    <source>
        <dbReference type="Proteomes" id="UP000617628"/>
    </source>
</evidence>
<evidence type="ECO:0000256" key="1">
    <source>
        <dbReference type="SAM" id="MobiDB-lite"/>
    </source>
</evidence>
<keyword evidence="4" id="KW-1185">Reference proteome</keyword>
<sequence length="316" mass="35259">MPRLRVTEFLDKIVLLVAMIVFTWVGTRAIIEVRELDGIAGQGRELLSEQKVNAPTYELAAPDGSGVNWRPAESQSRGDDWLFDVFTPPVIYYDPNSREFAVTPPSIQTVDTGENLWAAFDVELLEVRQRPYKLQLVGYAGSQGSYIAYFENTETGALVYLKEGQEEPELGVRLTAFQEQQIEIKKEDDTPVVENVGVARIADYASGQEVSLTNMETKMFSDLEAKIRLLPGGVVRYVQIGSRLELESGDYIVEDLSAQPPEAMITKISKDGARRFSRTLTPAAPTELKPRGSRQKEIPQSPFAIRPRSQSKKTNG</sequence>
<reference evidence="3" key="1">
    <citation type="submission" date="2021-01" db="EMBL/GenBank/DDBJ databases">
        <title>Modified the classification status of verrucomicrobia.</title>
        <authorList>
            <person name="Feng X."/>
        </authorList>
    </citation>
    <scope>NUCLEOTIDE SEQUENCE</scope>
    <source>
        <strain evidence="3">KCTC 13126</strain>
    </source>
</reference>
<evidence type="ECO:0000256" key="2">
    <source>
        <dbReference type="SAM" id="Phobius"/>
    </source>
</evidence>
<dbReference type="RefSeq" id="WP_200354530.1">
    <property type="nucleotide sequence ID" value="NZ_JAENIL010000008.1"/>
</dbReference>
<keyword evidence="2" id="KW-0472">Membrane</keyword>
<evidence type="ECO:0000313" key="3">
    <source>
        <dbReference type="EMBL" id="MBK1876315.1"/>
    </source>
</evidence>
<keyword evidence="2" id="KW-0812">Transmembrane</keyword>
<proteinExistence type="predicted"/>
<protein>
    <submittedName>
        <fullName evidence="3">Uncharacterized protein</fullName>
    </submittedName>
</protein>
<feature type="compositionally biased region" description="Basic and acidic residues" evidence="1">
    <location>
        <begin position="288"/>
        <end position="297"/>
    </location>
</feature>
<feature type="region of interest" description="Disordered" evidence="1">
    <location>
        <begin position="275"/>
        <end position="316"/>
    </location>
</feature>
<dbReference type="EMBL" id="JAENIL010000008">
    <property type="protein sequence ID" value="MBK1876315.1"/>
    <property type="molecule type" value="Genomic_DNA"/>
</dbReference>
<dbReference type="Proteomes" id="UP000617628">
    <property type="component" value="Unassembled WGS sequence"/>
</dbReference>
<comment type="caution">
    <text evidence="3">The sequence shown here is derived from an EMBL/GenBank/DDBJ whole genome shotgun (WGS) entry which is preliminary data.</text>
</comment>